<evidence type="ECO:0000313" key="2">
    <source>
        <dbReference type="Proteomes" id="UP000499080"/>
    </source>
</evidence>
<protein>
    <recommendedName>
        <fullName evidence="3">Histone-lysine N-methyltransferase SETMAR</fullName>
    </recommendedName>
</protein>
<sequence>MRRAILTSAVVIIHNNSDIQQLLKHFKWEMSDHPAYSPDLATSDFSLFPELMNCLGGQSFQNNEELQSKVKPLLTSQAATFFQKGTGNLVHRYDKRLNFHGGNVEK</sequence>
<organism evidence="1 2">
    <name type="scientific">Araneus ventricosus</name>
    <name type="common">Orbweaver spider</name>
    <name type="synonym">Epeira ventricosa</name>
    <dbReference type="NCBI Taxonomy" id="182803"/>
    <lineage>
        <taxon>Eukaryota</taxon>
        <taxon>Metazoa</taxon>
        <taxon>Ecdysozoa</taxon>
        <taxon>Arthropoda</taxon>
        <taxon>Chelicerata</taxon>
        <taxon>Arachnida</taxon>
        <taxon>Araneae</taxon>
        <taxon>Araneomorphae</taxon>
        <taxon>Entelegynae</taxon>
        <taxon>Araneoidea</taxon>
        <taxon>Araneidae</taxon>
        <taxon>Araneus</taxon>
    </lineage>
</organism>
<dbReference type="OrthoDB" id="6569904at2759"/>
<dbReference type="InterPro" id="IPR052709">
    <property type="entry name" value="Transposase-MT_Hybrid"/>
</dbReference>
<name>A0A4Y2BGU5_ARAVE</name>
<dbReference type="EMBL" id="BGPR01000074">
    <property type="protein sequence ID" value="GBL90789.1"/>
    <property type="molecule type" value="Genomic_DNA"/>
</dbReference>
<dbReference type="PANTHER" id="PTHR46060">
    <property type="entry name" value="MARINER MOS1 TRANSPOSASE-LIKE PROTEIN"/>
    <property type="match status" value="1"/>
</dbReference>
<comment type="caution">
    <text evidence="1">The sequence shown here is derived from an EMBL/GenBank/DDBJ whole genome shotgun (WGS) entry which is preliminary data.</text>
</comment>
<proteinExistence type="predicted"/>
<dbReference type="InterPro" id="IPR036397">
    <property type="entry name" value="RNaseH_sf"/>
</dbReference>
<evidence type="ECO:0008006" key="3">
    <source>
        <dbReference type="Google" id="ProtNLM"/>
    </source>
</evidence>
<keyword evidence="2" id="KW-1185">Reference proteome</keyword>
<accession>A0A4Y2BGU5</accession>
<reference evidence="1 2" key="1">
    <citation type="journal article" date="2019" name="Sci. Rep.">
        <title>Orb-weaving spider Araneus ventricosus genome elucidates the spidroin gene catalogue.</title>
        <authorList>
            <person name="Kono N."/>
            <person name="Nakamura H."/>
            <person name="Ohtoshi R."/>
            <person name="Moran D.A.P."/>
            <person name="Shinohara A."/>
            <person name="Yoshida Y."/>
            <person name="Fujiwara M."/>
            <person name="Mori M."/>
            <person name="Tomita M."/>
            <person name="Arakawa K."/>
        </authorList>
    </citation>
    <scope>NUCLEOTIDE SEQUENCE [LARGE SCALE GENOMIC DNA]</scope>
</reference>
<dbReference type="Gene3D" id="3.30.420.10">
    <property type="entry name" value="Ribonuclease H-like superfamily/Ribonuclease H"/>
    <property type="match status" value="1"/>
</dbReference>
<dbReference type="Proteomes" id="UP000499080">
    <property type="component" value="Unassembled WGS sequence"/>
</dbReference>
<dbReference type="AlphaFoldDB" id="A0A4Y2BGU5"/>
<gene>
    <name evidence="1" type="ORF">AVEN_215530_1</name>
</gene>
<evidence type="ECO:0000313" key="1">
    <source>
        <dbReference type="EMBL" id="GBL90789.1"/>
    </source>
</evidence>
<dbReference type="PANTHER" id="PTHR46060:SF3">
    <property type="entry name" value="PROTEIN GVQW3"/>
    <property type="match status" value="1"/>
</dbReference>
<dbReference type="GO" id="GO:0003676">
    <property type="term" value="F:nucleic acid binding"/>
    <property type="evidence" value="ECO:0007669"/>
    <property type="project" value="InterPro"/>
</dbReference>